<comment type="caution">
    <text evidence="1">The sequence shown here is derived from an EMBL/GenBank/DDBJ whole genome shotgun (WGS) entry which is preliminary data.</text>
</comment>
<evidence type="ECO:0000313" key="1">
    <source>
        <dbReference type="EMBL" id="KAJ4713281.1"/>
    </source>
</evidence>
<gene>
    <name evidence="1" type="ORF">OWV82_015396</name>
</gene>
<accession>A0ACC1XQ39</accession>
<proteinExistence type="predicted"/>
<organism evidence="1 2">
    <name type="scientific">Melia azedarach</name>
    <name type="common">Chinaberry tree</name>
    <dbReference type="NCBI Taxonomy" id="155640"/>
    <lineage>
        <taxon>Eukaryota</taxon>
        <taxon>Viridiplantae</taxon>
        <taxon>Streptophyta</taxon>
        <taxon>Embryophyta</taxon>
        <taxon>Tracheophyta</taxon>
        <taxon>Spermatophyta</taxon>
        <taxon>Magnoliopsida</taxon>
        <taxon>eudicotyledons</taxon>
        <taxon>Gunneridae</taxon>
        <taxon>Pentapetalae</taxon>
        <taxon>rosids</taxon>
        <taxon>malvids</taxon>
        <taxon>Sapindales</taxon>
        <taxon>Meliaceae</taxon>
        <taxon>Melia</taxon>
    </lineage>
</organism>
<protein>
    <submittedName>
        <fullName evidence="1">Protein GLUTAMINE DUMPER like</fullName>
    </submittedName>
</protein>
<sequence>MRWNSATECIFGGFTLLFVFITIMLIKICCSKTKPYATSNPSEDNDATEKPQQFNELPNASPEIVVIMAGEQNPSHIASPAPTPTTQLCEEA</sequence>
<keyword evidence="2" id="KW-1185">Reference proteome</keyword>
<reference evidence="1 2" key="1">
    <citation type="journal article" date="2023" name="Science">
        <title>Complex scaffold remodeling in plant triterpene biosynthesis.</title>
        <authorList>
            <person name="De La Pena R."/>
            <person name="Hodgson H."/>
            <person name="Liu J.C."/>
            <person name="Stephenson M.J."/>
            <person name="Martin A.C."/>
            <person name="Owen C."/>
            <person name="Harkess A."/>
            <person name="Leebens-Mack J."/>
            <person name="Jimenez L.E."/>
            <person name="Osbourn A."/>
            <person name="Sattely E.S."/>
        </authorList>
    </citation>
    <scope>NUCLEOTIDE SEQUENCE [LARGE SCALE GENOMIC DNA]</scope>
    <source>
        <strain evidence="2">cv. JPN11</strain>
        <tissue evidence="1">Leaf</tissue>
    </source>
</reference>
<dbReference type="EMBL" id="CM051401">
    <property type="protein sequence ID" value="KAJ4713281.1"/>
    <property type="molecule type" value="Genomic_DNA"/>
</dbReference>
<name>A0ACC1XQ39_MELAZ</name>
<evidence type="ECO:0000313" key="2">
    <source>
        <dbReference type="Proteomes" id="UP001164539"/>
    </source>
</evidence>
<dbReference type="Proteomes" id="UP001164539">
    <property type="component" value="Chromosome 8"/>
</dbReference>